<sequence>MGKSKQRSWLCLPLALLATPATAHSDGALAANVWFAWSFELDFLLPLALVCFIYLRGVRQRQQRGRPTSHREISLVFLGLFMLFLALQSPIDPLGERSFSMHQVQHLLLRALGPMLLFLPSPQTTFVSGLNTKTRRFLARVGRLAGLSALAHPVTVTLLFAGLAYVWQYPPYFELALRNDMVHYLMHVTMLGSGLLFWWCIFDTRPSATTRYGTRLAMLWFATTASIALGAYLTMKSSVLYPVYDELGRLWVDGEMDELLGGLIVWILGSMMSLVPFLVILRRWGYKKDRIGKKRTIPASAGGDAVGNEPRDAAENTRRLGWMLGLFSGGVFLTLISVMFLSLAVRG</sequence>
<evidence type="ECO:0000256" key="4">
    <source>
        <dbReference type="ARBA" id="ARBA00022989"/>
    </source>
</evidence>
<evidence type="ECO:0000313" key="9">
    <source>
        <dbReference type="Proteomes" id="UP000653056"/>
    </source>
</evidence>
<feature type="transmembrane region" description="Helical" evidence="6">
    <location>
        <begin position="214"/>
        <end position="235"/>
    </location>
</feature>
<keyword evidence="4 6" id="KW-1133">Transmembrane helix</keyword>
<evidence type="ECO:0000256" key="2">
    <source>
        <dbReference type="ARBA" id="ARBA00022475"/>
    </source>
</evidence>
<keyword evidence="9" id="KW-1185">Reference proteome</keyword>
<evidence type="ECO:0008006" key="10">
    <source>
        <dbReference type="Google" id="ProtNLM"/>
    </source>
</evidence>
<evidence type="ECO:0000256" key="3">
    <source>
        <dbReference type="ARBA" id="ARBA00022692"/>
    </source>
</evidence>
<keyword evidence="5 6" id="KW-0472">Membrane</keyword>
<evidence type="ECO:0000256" key="7">
    <source>
        <dbReference type="SAM" id="SignalP"/>
    </source>
</evidence>
<evidence type="ECO:0000313" key="8">
    <source>
        <dbReference type="EMBL" id="GGX86246.1"/>
    </source>
</evidence>
<reference evidence="9" key="1">
    <citation type="journal article" date="2019" name="Int. J. Syst. Evol. Microbiol.">
        <title>The Global Catalogue of Microorganisms (GCM) 10K type strain sequencing project: providing services to taxonomists for standard genome sequencing and annotation.</title>
        <authorList>
            <consortium name="The Broad Institute Genomics Platform"/>
            <consortium name="The Broad Institute Genome Sequencing Center for Infectious Disease"/>
            <person name="Wu L."/>
            <person name="Ma J."/>
        </authorList>
    </citation>
    <scope>NUCLEOTIDE SEQUENCE [LARGE SCALE GENOMIC DNA]</scope>
    <source>
        <strain evidence="9">KCTC 22228</strain>
    </source>
</reference>
<gene>
    <name evidence="8" type="ORF">GCM10007160_11890</name>
</gene>
<feature type="transmembrane region" description="Helical" evidence="6">
    <location>
        <begin position="259"/>
        <end position="281"/>
    </location>
</feature>
<dbReference type="Pfam" id="PF09678">
    <property type="entry name" value="Caa3_CtaG"/>
    <property type="match status" value="1"/>
</dbReference>
<keyword evidence="7" id="KW-0732">Signal</keyword>
<feature type="transmembrane region" description="Helical" evidence="6">
    <location>
        <begin position="75"/>
        <end position="91"/>
    </location>
</feature>
<evidence type="ECO:0000256" key="1">
    <source>
        <dbReference type="ARBA" id="ARBA00004651"/>
    </source>
</evidence>
<feature type="transmembrane region" description="Helical" evidence="6">
    <location>
        <begin position="181"/>
        <end position="202"/>
    </location>
</feature>
<comment type="caution">
    <text evidence="8">The sequence shown here is derived from an EMBL/GenBank/DDBJ whole genome shotgun (WGS) entry which is preliminary data.</text>
</comment>
<dbReference type="RefSeq" id="WP_189467170.1">
    <property type="nucleotide sequence ID" value="NZ_BMXS01000004.1"/>
</dbReference>
<dbReference type="Proteomes" id="UP000653056">
    <property type="component" value="Unassembled WGS sequence"/>
</dbReference>
<feature type="signal peptide" evidence="7">
    <location>
        <begin position="1"/>
        <end position="23"/>
    </location>
</feature>
<keyword evidence="3 6" id="KW-0812">Transmembrane</keyword>
<name>A0ABQ2YJD2_9GAMM</name>
<feature type="transmembrane region" description="Helical" evidence="6">
    <location>
        <begin position="320"/>
        <end position="345"/>
    </location>
</feature>
<feature type="transmembrane region" description="Helical" evidence="6">
    <location>
        <begin position="111"/>
        <end position="132"/>
    </location>
</feature>
<accession>A0ABQ2YJD2</accession>
<dbReference type="InterPro" id="IPR019108">
    <property type="entry name" value="Caa3_assmbl_CtaG-rel"/>
</dbReference>
<dbReference type="EMBL" id="BMXS01000004">
    <property type="protein sequence ID" value="GGX86246.1"/>
    <property type="molecule type" value="Genomic_DNA"/>
</dbReference>
<evidence type="ECO:0000256" key="6">
    <source>
        <dbReference type="SAM" id="Phobius"/>
    </source>
</evidence>
<keyword evidence="2" id="KW-1003">Cell membrane</keyword>
<protein>
    <recommendedName>
        <fullName evidence="10">Cytochrome c oxidase assembly protein</fullName>
    </recommendedName>
</protein>
<feature type="transmembrane region" description="Helical" evidence="6">
    <location>
        <begin position="144"/>
        <end position="169"/>
    </location>
</feature>
<feature type="transmembrane region" description="Helical" evidence="6">
    <location>
        <begin position="33"/>
        <end position="55"/>
    </location>
</feature>
<organism evidence="8 9">
    <name type="scientific">Litchfieldella qijiaojingensis</name>
    <dbReference type="NCBI Taxonomy" id="980347"/>
    <lineage>
        <taxon>Bacteria</taxon>
        <taxon>Pseudomonadati</taxon>
        <taxon>Pseudomonadota</taxon>
        <taxon>Gammaproteobacteria</taxon>
        <taxon>Oceanospirillales</taxon>
        <taxon>Halomonadaceae</taxon>
        <taxon>Litchfieldella</taxon>
    </lineage>
</organism>
<proteinExistence type="predicted"/>
<feature type="chain" id="PRO_5047207551" description="Cytochrome c oxidase assembly protein" evidence="7">
    <location>
        <begin position="24"/>
        <end position="347"/>
    </location>
</feature>
<comment type="subcellular location">
    <subcellularLocation>
        <location evidence="1">Cell membrane</location>
        <topology evidence="1">Multi-pass membrane protein</topology>
    </subcellularLocation>
</comment>
<evidence type="ECO:0000256" key="5">
    <source>
        <dbReference type="ARBA" id="ARBA00023136"/>
    </source>
</evidence>